<evidence type="ECO:0000313" key="2">
    <source>
        <dbReference type="EMBL" id="EEI15992.1"/>
    </source>
</evidence>
<name>C0XUS6_CORLD</name>
<dbReference type="eggNOG" id="COG1403">
    <property type="taxonomic scope" value="Bacteria"/>
</dbReference>
<evidence type="ECO:0000259" key="1">
    <source>
        <dbReference type="SMART" id="SM00507"/>
    </source>
</evidence>
<dbReference type="CDD" id="cd00085">
    <property type="entry name" value="HNHc"/>
    <property type="match status" value="1"/>
</dbReference>
<dbReference type="GO" id="GO:0004519">
    <property type="term" value="F:endonuclease activity"/>
    <property type="evidence" value="ECO:0007669"/>
    <property type="project" value="UniProtKB-KW"/>
</dbReference>
<feature type="domain" description="HNH nuclease" evidence="1">
    <location>
        <begin position="302"/>
        <end position="354"/>
    </location>
</feature>
<dbReference type="Gene3D" id="1.10.30.50">
    <property type="match status" value="1"/>
</dbReference>
<dbReference type="EMBL" id="ACHJ01000168">
    <property type="protein sequence ID" value="EEI15992.1"/>
    <property type="molecule type" value="Genomic_DNA"/>
</dbReference>
<dbReference type="Pfam" id="PF01844">
    <property type="entry name" value="HNH"/>
    <property type="match status" value="1"/>
</dbReference>
<reference evidence="2" key="1">
    <citation type="submission" date="2009-01" db="EMBL/GenBank/DDBJ databases">
        <authorList>
            <person name="Qin X."/>
            <person name="Bachman B."/>
            <person name="Battles P."/>
            <person name="Bell A."/>
            <person name="Bess C."/>
            <person name="Bickham C."/>
            <person name="Chaboub L."/>
            <person name="Chen D."/>
            <person name="Coyle M."/>
            <person name="Deiros D.R."/>
            <person name="Dinh H."/>
            <person name="Forbes L."/>
            <person name="Fowler G."/>
            <person name="Francisco L."/>
            <person name="Fu Q."/>
            <person name="Gubbala S."/>
            <person name="Hale W."/>
            <person name="Han Y."/>
            <person name="Hemphill L."/>
            <person name="Highlander S.K."/>
            <person name="Hirani K."/>
            <person name="Hogues M."/>
            <person name="Jackson L."/>
            <person name="Jakkamsetti A."/>
            <person name="Javaid M."/>
            <person name="Jiang H."/>
            <person name="Korchina V."/>
            <person name="Kovar C."/>
            <person name="Lara F."/>
            <person name="Lee S."/>
            <person name="Mata R."/>
            <person name="Mathew T."/>
            <person name="Moen C."/>
            <person name="Morales K."/>
            <person name="Munidasa M."/>
            <person name="Nazareth L."/>
            <person name="Ngo R."/>
            <person name="Nguyen L."/>
            <person name="Okwuonu G."/>
            <person name="Ongeri F."/>
            <person name="Patil S."/>
            <person name="Petrosino J."/>
            <person name="Pham C."/>
            <person name="Pham P."/>
            <person name="Pu L.-L."/>
            <person name="Puazo M."/>
            <person name="Raj R."/>
            <person name="Reid J."/>
            <person name="Rouhana J."/>
            <person name="Saada N."/>
            <person name="Shang Y."/>
            <person name="Simmons D."/>
            <person name="Thornton R."/>
            <person name="Warren J."/>
            <person name="Weissenberger G."/>
            <person name="Zhang J."/>
            <person name="Zhang L."/>
            <person name="Zhou C."/>
            <person name="Zhu D."/>
            <person name="Muzny D."/>
            <person name="Worley K."/>
            <person name="Gibbs R."/>
        </authorList>
    </citation>
    <scope>NUCLEOTIDE SEQUENCE [LARGE SCALE GENOMIC DNA]</scope>
    <source>
        <strain evidence="2">DSM 44291</strain>
    </source>
</reference>
<keyword evidence="2" id="KW-0540">Nuclease</keyword>
<sequence>MENTTQHPDQAEYFFRTQRPGDAVAALGQRKRDADFELFSEWADPAHCVDDFELEVTTLQEAVGESRSAIEKAIFAYRRLSDLPRLRSTQSTTRVLDIKRLAAIDNVIAELGPELSQEVLQLIDAYLTDAFTPRKANQPLLSPKALTHRLKRFIAKFDERVDYDPKKRKDRAKAAGDFTLFEYSAGKRSGLTVECDNTTHAVIREFRRQVAREHKVSEDEAAKLILTGRITTQPKVTIFGYAPLTPEGDVVDGASVYFPGSGWTDAAGTAEFDNLTDANPPRIIDLDDVAEHEIAGYVPSTSMRAYAIARDGVCIWPGCDRDAHDCQMDHRIPYQEDGATTPSNLFSLCHRHHNVKTDRRAFYVPDPLTGDIVWLFPDGTYQLSQPEGFIGEHLSPHNPRWNIDLDSRLRERDRVKTFFARGHKILDDFDLTHNVHACMQALVDLESEFGMTFPFEPLLPEDEDIDVDVALLIANDPYLRYGDAIY</sequence>
<dbReference type="HOGENOM" id="CLU_035975_0_0_11"/>
<accession>C0XUS6</accession>
<protein>
    <submittedName>
        <fullName evidence="2">HNH endonuclease domain protein</fullName>
    </submittedName>
</protein>
<comment type="caution">
    <text evidence="2">The sequence shown here is derived from an EMBL/GenBank/DDBJ whole genome shotgun (WGS) entry which is preliminary data.</text>
</comment>
<gene>
    <name evidence="2" type="ORF">HMPREF0298_2196</name>
</gene>
<dbReference type="InterPro" id="IPR002711">
    <property type="entry name" value="HNH"/>
</dbReference>
<organism evidence="2 3">
    <name type="scientific">Corynebacterium lipophiloflavum (strain ATCC 700352 / DSM 44291 / CCUG 37336 / JCM 10383 / DMMZ 1944)</name>
    <dbReference type="NCBI Taxonomy" id="525263"/>
    <lineage>
        <taxon>Bacteria</taxon>
        <taxon>Bacillati</taxon>
        <taxon>Actinomycetota</taxon>
        <taxon>Actinomycetes</taxon>
        <taxon>Mycobacteriales</taxon>
        <taxon>Corynebacteriaceae</taxon>
        <taxon>Corynebacterium</taxon>
    </lineage>
</organism>
<dbReference type="RefSeq" id="WP_006839489.1">
    <property type="nucleotide sequence ID" value="NZ_GG667191.1"/>
</dbReference>
<proteinExistence type="predicted"/>
<keyword evidence="2" id="KW-0255">Endonuclease</keyword>
<dbReference type="GO" id="GO:0003676">
    <property type="term" value="F:nucleic acid binding"/>
    <property type="evidence" value="ECO:0007669"/>
    <property type="project" value="InterPro"/>
</dbReference>
<keyword evidence="2" id="KW-0378">Hydrolase</keyword>
<evidence type="ECO:0000313" key="3">
    <source>
        <dbReference type="Proteomes" id="UP000006196"/>
    </source>
</evidence>
<dbReference type="GO" id="GO:0008270">
    <property type="term" value="F:zinc ion binding"/>
    <property type="evidence" value="ECO:0007669"/>
    <property type="project" value="InterPro"/>
</dbReference>
<dbReference type="STRING" id="525263.HMPREF0298_2196"/>
<dbReference type="SMART" id="SM00507">
    <property type="entry name" value="HNHc"/>
    <property type="match status" value="1"/>
</dbReference>
<dbReference type="AlphaFoldDB" id="C0XUS6"/>
<dbReference type="InterPro" id="IPR003615">
    <property type="entry name" value="HNH_nuc"/>
</dbReference>
<keyword evidence="3" id="KW-1185">Reference proteome</keyword>
<dbReference type="Proteomes" id="UP000006196">
    <property type="component" value="Unassembled WGS sequence"/>
</dbReference>